<protein>
    <recommendedName>
        <fullName evidence="4">Reverse transcriptase zinc-binding domain-containing protein</fullName>
    </recommendedName>
</protein>
<evidence type="ECO:0008006" key="4">
    <source>
        <dbReference type="Google" id="ProtNLM"/>
    </source>
</evidence>
<evidence type="ECO:0000313" key="2">
    <source>
        <dbReference type="EMBL" id="KAL3734660.1"/>
    </source>
</evidence>
<sequence length="141" mass="16889">MLPDPICSLCNTHPETTEHLFLLYKWTKNIWIDPWINLNCKPNFITRFDKWLLESFVGDKDLPERELVATVLWFVWKARNNSIFRAKQLNPNTIVDLAQAHLQNFNRWRHKTKDGKPTDQHLQRRWRPPKEGRMKLNVDGS</sequence>
<feature type="compositionally biased region" description="Basic and acidic residues" evidence="1">
    <location>
        <begin position="114"/>
        <end position="141"/>
    </location>
</feature>
<name>A0ABD3K3S5_EUCGL</name>
<proteinExistence type="predicted"/>
<organism evidence="2 3">
    <name type="scientific">Eucalyptus globulus</name>
    <name type="common">Tasmanian blue gum</name>
    <dbReference type="NCBI Taxonomy" id="34317"/>
    <lineage>
        <taxon>Eukaryota</taxon>
        <taxon>Viridiplantae</taxon>
        <taxon>Streptophyta</taxon>
        <taxon>Embryophyta</taxon>
        <taxon>Tracheophyta</taxon>
        <taxon>Spermatophyta</taxon>
        <taxon>Magnoliopsida</taxon>
        <taxon>eudicotyledons</taxon>
        <taxon>Gunneridae</taxon>
        <taxon>Pentapetalae</taxon>
        <taxon>rosids</taxon>
        <taxon>malvids</taxon>
        <taxon>Myrtales</taxon>
        <taxon>Myrtaceae</taxon>
        <taxon>Myrtoideae</taxon>
        <taxon>Eucalypteae</taxon>
        <taxon>Eucalyptus</taxon>
    </lineage>
</organism>
<dbReference type="AlphaFoldDB" id="A0ABD3K3S5"/>
<dbReference type="EMBL" id="JBJKBG010000006">
    <property type="protein sequence ID" value="KAL3734660.1"/>
    <property type="molecule type" value="Genomic_DNA"/>
</dbReference>
<feature type="region of interest" description="Disordered" evidence="1">
    <location>
        <begin position="112"/>
        <end position="141"/>
    </location>
</feature>
<evidence type="ECO:0000256" key="1">
    <source>
        <dbReference type="SAM" id="MobiDB-lite"/>
    </source>
</evidence>
<accession>A0ABD3K3S5</accession>
<reference evidence="2 3" key="1">
    <citation type="submission" date="2024-11" db="EMBL/GenBank/DDBJ databases">
        <title>Chromosome-level genome assembly of Eucalyptus globulus Labill. provides insights into its genome evolution.</title>
        <authorList>
            <person name="Li X."/>
        </authorList>
    </citation>
    <scope>NUCLEOTIDE SEQUENCE [LARGE SCALE GENOMIC DNA]</scope>
    <source>
        <strain evidence="2">CL2024</strain>
        <tissue evidence="2">Fresh tender leaves</tissue>
    </source>
</reference>
<evidence type="ECO:0000313" key="3">
    <source>
        <dbReference type="Proteomes" id="UP001634007"/>
    </source>
</evidence>
<gene>
    <name evidence="2" type="ORF">ACJRO7_023931</name>
</gene>
<keyword evidence="3" id="KW-1185">Reference proteome</keyword>
<comment type="caution">
    <text evidence="2">The sequence shown here is derived from an EMBL/GenBank/DDBJ whole genome shotgun (WGS) entry which is preliminary data.</text>
</comment>
<dbReference type="Proteomes" id="UP001634007">
    <property type="component" value="Unassembled WGS sequence"/>
</dbReference>